<organism evidence="1">
    <name type="scientific">Heliothis virescens</name>
    <name type="common">Tobacco budworm moth</name>
    <dbReference type="NCBI Taxonomy" id="7102"/>
    <lineage>
        <taxon>Eukaryota</taxon>
        <taxon>Metazoa</taxon>
        <taxon>Ecdysozoa</taxon>
        <taxon>Arthropoda</taxon>
        <taxon>Hexapoda</taxon>
        <taxon>Insecta</taxon>
        <taxon>Pterygota</taxon>
        <taxon>Neoptera</taxon>
        <taxon>Endopterygota</taxon>
        <taxon>Lepidoptera</taxon>
        <taxon>Glossata</taxon>
        <taxon>Ditrysia</taxon>
        <taxon>Noctuoidea</taxon>
        <taxon>Noctuidae</taxon>
        <taxon>Heliothinae</taxon>
        <taxon>Heliothis</taxon>
    </lineage>
</organism>
<sequence>MCRECISFGALHGHALWPSTCRARVRACGGWLRPAAGVTPPPAAGGARGAGRAGRPGWPSGCSTCRRACGAHVALSVRAALASPPSSILPRTASGTVVSTVPSRVVFTVTRLQQRLSVLERTGTARDAGPLNVWTNTDISTWGLIPMVRAPRAGACRRAASCASWHHNRPRRTQLHHVIHTFSALSRQARTLVGGLY</sequence>
<dbReference type="EMBL" id="NWSH01000799">
    <property type="protein sequence ID" value="PCG74126.1"/>
    <property type="molecule type" value="Genomic_DNA"/>
</dbReference>
<proteinExistence type="predicted"/>
<accession>A0A2A4JQS6</accession>
<name>A0A2A4JQS6_HELVI</name>
<reference evidence="1" key="1">
    <citation type="submission" date="2017-09" db="EMBL/GenBank/DDBJ databases">
        <title>Contemporary evolution of a Lepidopteran species, Heliothis virescens, in response to modern agricultural practices.</title>
        <authorList>
            <person name="Fritz M.L."/>
            <person name="Deyonke A.M."/>
            <person name="Papanicolaou A."/>
            <person name="Micinski S."/>
            <person name="Westbrook J."/>
            <person name="Gould F."/>
        </authorList>
    </citation>
    <scope>NUCLEOTIDE SEQUENCE [LARGE SCALE GENOMIC DNA]</scope>
    <source>
        <strain evidence="1">HvINT-</strain>
        <tissue evidence="1">Whole body</tissue>
    </source>
</reference>
<protein>
    <submittedName>
        <fullName evidence="1">Uncharacterized protein</fullName>
    </submittedName>
</protein>
<evidence type="ECO:0000313" key="1">
    <source>
        <dbReference type="EMBL" id="PCG74126.1"/>
    </source>
</evidence>
<comment type="caution">
    <text evidence="1">The sequence shown here is derived from an EMBL/GenBank/DDBJ whole genome shotgun (WGS) entry which is preliminary data.</text>
</comment>
<gene>
    <name evidence="1" type="ORF">B5V51_13783</name>
</gene>
<dbReference type="AlphaFoldDB" id="A0A2A4JQS6"/>